<dbReference type="Proteomes" id="UP000176420">
    <property type="component" value="Unassembled WGS sequence"/>
</dbReference>
<protein>
    <recommendedName>
        <fullName evidence="4">Ribosome-binding factor A</fullName>
    </recommendedName>
</protein>
<evidence type="ECO:0000313" key="3">
    <source>
        <dbReference type="Proteomes" id="UP000176420"/>
    </source>
</evidence>
<accession>A0A1G2BIK7</accession>
<dbReference type="AlphaFoldDB" id="A0A1G2BIK7"/>
<keyword evidence="1" id="KW-0690">Ribosome biogenesis</keyword>
<dbReference type="Gene3D" id="3.30.300.20">
    <property type="match status" value="1"/>
</dbReference>
<organism evidence="2 3">
    <name type="scientific">Candidatus Kerfeldbacteria bacterium RIFOXYB2_FULL_38_14</name>
    <dbReference type="NCBI Taxonomy" id="1798547"/>
    <lineage>
        <taxon>Bacteria</taxon>
        <taxon>Candidatus Kerfeldiibacteriota</taxon>
    </lineage>
</organism>
<dbReference type="Pfam" id="PF02033">
    <property type="entry name" value="RBFA"/>
    <property type="match status" value="1"/>
</dbReference>
<sequence>MDKIRKINTLIHHCFGTVIQQEVELPLGTFVTITKVETALDLKTAVIYITVLPDHKRISTIKKLNSRLGRLQKAVNKKLLLRQVPKILLELDRGIINAQRVYEAMDKKRN</sequence>
<evidence type="ECO:0008006" key="4">
    <source>
        <dbReference type="Google" id="ProtNLM"/>
    </source>
</evidence>
<dbReference type="SUPFAM" id="SSF89919">
    <property type="entry name" value="Ribosome-binding factor A, RbfA"/>
    <property type="match status" value="1"/>
</dbReference>
<evidence type="ECO:0000313" key="2">
    <source>
        <dbReference type="EMBL" id="OGY88057.1"/>
    </source>
</evidence>
<dbReference type="InterPro" id="IPR015946">
    <property type="entry name" value="KH_dom-like_a/b"/>
</dbReference>
<dbReference type="InterPro" id="IPR023799">
    <property type="entry name" value="RbfA_dom_sf"/>
</dbReference>
<dbReference type="GO" id="GO:0006364">
    <property type="term" value="P:rRNA processing"/>
    <property type="evidence" value="ECO:0007669"/>
    <property type="project" value="InterPro"/>
</dbReference>
<comment type="caution">
    <text evidence="2">The sequence shown here is derived from an EMBL/GenBank/DDBJ whole genome shotgun (WGS) entry which is preliminary data.</text>
</comment>
<evidence type="ECO:0000256" key="1">
    <source>
        <dbReference type="ARBA" id="ARBA00022517"/>
    </source>
</evidence>
<gene>
    <name evidence="2" type="ORF">A2319_02435</name>
</gene>
<reference evidence="2 3" key="1">
    <citation type="journal article" date="2016" name="Nat. Commun.">
        <title>Thousands of microbial genomes shed light on interconnected biogeochemical processes in an aquifer system.</title>
        <authorList>
            <person name="Anantharaman K."/>
            <person name="Brown C.T."/>
            <person name="Hug L.A."/>
            <person name="Sharon I."/>
            <person name="Castelle C.J."/>
            <person name="Probst A.J."/>
            <person name="Thomas B.C."/>
            <person name="Singh A."/>
            <person name="Wilkins M.J."/>
            <person name="Karaoz U."/>
            <person name="Brodie E.L."/>
            <person name="Williams K.H."/>
            <person name="Hubbard S.S."/>
            <person name="Banfield J.F."/>
        </authorList>
    </citation>
    <scope>NUCLEOTIDE SEQUENCE [LARGE SCALE GENOMIC DNA]</scope>
</reference>
<dbReference type="InterPro" id="IPR000238">
    <property type="entry name" value="RbfA"/>
</dbReference>
<dbReference type="EMBL" id="MHKI01000005">
    <property type="protein sequence ID" value="OGY88057.1"/>
    <property type="molecule type" value="Genomic_DNA"/>
</dbReference>
<name>A0A1G2BIK7_9BACT</name>
<proteinExistence type="predicted"/>